<gene>
    <name evidence="2" type="ORF">WMY93_000232</name>
</gene>
<feature type="compositionally biased region" description="Polar residues" evidence="1">
    <location>
        <begin position="1"/>
        <end position="14"/>
    </location>
</feature>
<comment type="caution">
    <text evidence="2">The sequence shown here is derived from an EMBL/GenBank/DDBJ whole genome shotgun (WGS) entry which is preliminary data.</text>
</comment>
<sequence length="180" mass="18810">MGSLSAMDTGTSSERPGPGPGEHLWAGLRSSHGFCEPGSPRHPGAAKKGQRSANGREAQISSPPPAASPNPLTKPVKSSFEAEQFAAPVPEVVCLRLLLRAGYLCAASEEGYQTAPASVTTGRPVNGPDSSANFCRRACLFHMQRGNGKWGTAFVLTGELLRRGKGHVPLCGYALKSGKV</sequence>
<proteinExistence type="predicted"/>
<evidence type="ECO:0000313" key="2">
    <source>
        <dbReference type="EMBL" id="KAK7944504.1"/>
    </source>
</evidence>
<evidence type="ECO:0000256" key="1">
    <source>
        <dbReference type="SAM" id="MobiDB-lite"/>
    </source>
</evidence>
<dbReference type="AlphaFoldDB" id="A0AAW0Q4H0"/>
<keyword evidence="3" id="KW-1185">Reference proteome</keyword>
<protein>
    <submittedName>
        <fullName evidence="2">Uncharacterized protein</fullName>
    </submittedName>
</protein>
<feature type="region of interest" description="Disordered" evidence="1">
    <location>
        <begin position="1"/>
        <end position="75"/>
    </location>
</feature>
<dbReference type="EMBL" id="JBBPFD010000001">
    <property type="protein sequence ID" value="KAK7944504.1"/>
    <property type="molecule type" value="Genomic_DNA"/>
</dbReference>
<reference evidence="3" key="1">
    <citation type="submission" date="2024-04" db="EMBL/GenBank/DDBJ databases">
        <title>Salinicola lusitanus LLJ914,a marine bacterium isolated from the Okinawa Trough.</title>
        <authorList>
            <person name="Li J."/>
        </authorList>
    </citation>
    <scope>NUCLEOTIDE SEQUENCE [LARGE SCALE GENOMIC DNA]</scope>
</reference>
<evidence type="ECO:0000313" key="3">
    <source>
        <dbReference type="Proteomes" id="UP001460270"/>
    </source>
</evidence>
<organism evidence="2 3">
    <name type="scientific">Mugilogobius chulae</name>
    <name type="common">yellowstripe goby</name>
    <dbReference type="NCBI Taxonomy" id="88201"/>
    <lineage>
        <taxon>Eukaryota</taxon>
        <taxon>Metazoa</taxon>
        <taxon>Chordata</taxon>
        <taxon>Craniata</taxon>
        <taxon>Vertebrata</taxon>
        <taxon>Euteleostomi</taxon>
        <taxon>Actinopterygii</taxon>
        <taxon>Neopterygii</taxon>
        <taxon>Teleostei</taxon>
        <taxon>Neoteleostei</taxon>
        <taxon>Acanthomorphata</taxon>
        <taxon>Gobiaria</taxon>
        <taxon>Gobiiformes</taxon>
        <taxon>Gobioidei</taxon>
        <taxon>Gobiidae</taxon>
        <taxon>Gobionellinae</taxon>
        <taxon>Mugilogobius</taxon>
    </lineage>
</organism>
<accession>A0AAW0Q4H0</accession>
<dbReference type="Proteomes" id="UP001460270">
    <property type="component" value="Unassembled WGS sequence"/>
</dbReference>
<name>A0AAW0Q4H0_9GOBI</name>